<evidence type="ECO:0000259" key="8">
    <source>
        <dbReference type="Pfam" id="PF01490"/>
    </source>
</evidence>
<dbReference type="PANTHER" id="PTHR22950">
    <property type="entry name" value="AMINO ACID TRANSPORTER"/>
    <property type="match status" value="1"/>
</dbReference>
<evidence type="ECO:0000256" key="5">
    <source>
        <dbReference type="ARBA" id="ARBA00023136"/>
    </source>
</evidence>
<keyword evidence="5 7" id="KW-0472">Membrane</keyword>
<feature type="transmembrane region" description="Helical" evidence="7">
    <location>
        <begin position="175"/>
        <end position="195"/>
    </location>
</feature>
<evidence type="ECO:0000256" key="1">
    <source>
        <dbReference type="ARBA" id="ARBA00004141"/>
    </source>
</evidence>
<protein>
    <recommendedName>
        <fullName evidence="8">Amino acid transporter transmembrane domain-containing protein</fullName>
    </recommendedName>
</protein>
<feature type="transmembrane region" description="Helical" evidence="7">
    <location>
        <begin position="284"/>
        <end position="306"/>
    </location>
</feature>
<feature type="transmembrane region" description="Helical" evidence="7">
    <location>
        <begin position="260"/>
        <end position="277"/>
    </location>
</feature>
<feature type="transmembrane region" description="Helical" evidence="7">
    <location>
        <begin position="540"/>
        <end position="562"/>
    </location>
</feature>
<dbReference type="EMBL" id="NBSK02000009">
    <property type="protein sequence ID" value="KAJ0187289.1"/>
    <property type="molecule type" value="Genomic_DNA"/>
</dbReference>
<comment type="subcellular location">
    <subcellularLocation>
        <location evidence="1">Membrane</location>
        <topology evidence="1">Multi-pass membrane protein</topology>
    </subcellularLocation>
</comment>
<feature type="domain" description="Amino acid transporter transmembrane" evidence="8">
    <location>
        <begin position="148"/>
        <end position="561"/>
    </location>
</feature>
<name>A0A9R1UHM0_LACSA</name>
<keyword evidence="4 7" id="KW-1133">Transmembrane helix</keyword>
<keyword evidence="3" id="KW-0813">Transport</keyword>
<sequence>MAGKAKDTDYFAIEDDYDDNENDDIEANNSDDDDTDDASSRRSSFSQATGQWPQSYKYTLDSYSISATPSVAFLRRPSGSIYSMYEPGIDSSTANFGDNIKSKLLIECSKVFSKEDVDRISRKISTWSGKGSLPDQLIDELPIAFGCSVTQTVFNSVNVMVGVGVLSMPNTIATAGWAGVGILLLFAAICCYTAYLMKLCFESKETIQTYPDIGEAAFGKYGRLTIAAYCVEFIILEGDNLTSLFPGVSLQWGSVNTDPVHMFAVLSAVVMGSTLLVKNPRVISLFSATGVVATLMVIICVFWLGTVNVGFHERGPPIKLGGIAFALGIYGFCFSGHCVFPNIYQSMADKTNFILCLLMYGSVAIAGFLMFGEQSLSQITLNMPEDAVASKVALLTVVSVHWLKRKTLISVFPIPHVIISLRSTMEVLNSYLKWIFFTTRGLCKLFNSRSLTFHTYALLMNPLASAIEELFPAKVARSNWCFITLRIALVASSVCIALSIPFFGLVMALMGSVLCILVSLILPSLCFLMISGSKATTTQIGLSICIMVLGIVCMVVGTYSSLADIANEL</sequence>
<evidence type="ECO:0000256" key="7">
    <source>
        <dbReference type="SAM" id="Phobius"/>
    </source>
</evidence>
<feature type="transmembrane region" description="Helical" evidence="7">
    <location>
        <begin position="506"/>
        <end position="528"/>
    </location>
</feature>
<organism evidence="9 10">
    <name type="scientific">Lactuca sativa</name>
    <name type="common">Garden lettuce</name>
    <dbReference type="NCBI Taxonomy" id="4236"/>
    <lineage>
        <taxon>Eukaryota</taxon>
        <taxon>Viridiplantae</taxon>
        <taxon>Streptophyta</taxon>
        <taxon>Embryophyta</taxon>
        <taxon>Tracheophyta</taxon>
        <taxon>Spermatophyta</taxon>
        <taxon>Magnoliopsida</taxon>
        <taxon>eudicotyledons</taxon>
        <taxon>Gunneridae</taxon>
        <taxon>Pentapetalae</taxon>
        <taxon>asterids</taxon>
        <taxon>campanulids</taxon>
        <taxon>Asterales</taxon>
        <taxon>Asteraceae</taxon>
        <taxon>Cichorioideae</taxon>
        <taxon>Cichorieae</taxon>
        <taxon>Lactucinae</taxon>
        <taxon>Lactuca</taxon>
    </lineage>
</organism>
<evidence type="ECO:0000313" key="9">
    <source>
        <dbReference type="EMBL" id="KAJ0187289.1"/>
    </source>
</evidence>
<dbReference type="AlphaFoldDB" id="A0A9R1UHM0"/>
<feature type="region of interest" description="Disordered" evidence="6">
    <location>
        <begin position="1"/>
        <end position="48"/>
    </location>
</feature>
<dbReference type="GO" id="GO:0005774">
    <property type="term" value="C:vacuolar membrane"/>
    <property type="evidence" value="ECO:0000318"/>
    <property type="project" value="GO_Central"/>
</dbReference>
<dbReference type="PANTHER" id="PTHR22950:SF701">
    <property type="entry name" value="AMINO ACID TRANSPORTER AVT1A-LIKE"/>
    <property type="match status" value="1"/>
</dbReference>
<dbReference type="GO" id="GO:0015179">
    <property type="term" value="F:L-amino acid transmembrane transporter activity"/>
    <property type="evidence" value="ECO:0000318"/>
    <property type="project" value="GO_Central"/>
</dbReference>
<evidence type="ECO:0000256" key="4">
    <source>
        <dbReference type="ARBA" id="ARBA00022989"/>
    </source>
</evidence>
<gene>
    <name evidence="9" type="ORF">LSAT_V11C900467040</name>
</gene>
<comment type="caution">
    <text evidence="9">The sequence shown here is derived from an EMBL/GenBank/DDBJ whole genome shotgun (WGS) entry which is preliminary data.</text>
</comment>
<feature type="transmembrane region" description="Helical" evidence="7">
    <location>
        <begin position="480"/>
        <end position="500"/>
    </location>
</feature>
<feature type="transmembrane region" description="Helical" evidence="7">
    <location>
        <begin position="387"/>
        <end position="403"/>
    </location>
</feature>
<evidence type="ECO:0000313" key="10">
    <source>
        <dbReference type="Proteomes" id="UP000235145"/>
    </source>
</evidence>
<evidence type="ECO:0000256" key="6">
    <source>
        <dbReference type="SAM" id="MobiDB-lite"/>
    </source>
</evidence>
<feature type="compositionally biased region" description="Acidic residues" evidence="6">
    <location>
        <begin position="12"/>
        <end position="37"/>
    </location>
</feature>
<feature type="transmembrane region" description="Helical" evidence="7">
    <location>
        <begin position="318"/>
        <end position="340"/>
    </location>
</feature>
<feature type="transmembrane region" description="Helical" evidence="7">
    <location>
        <begin position="352"/>
        <end position="372"/>
    </location>
</feature>
<dbReference type="Proteomes" id="UP000235145">
    <property type="component" value="Unassembled WGS sequence"/>
</dbReference>
<evidence type="ECO:0000256" key="3">
    <source>
        <dbReference type="ARBA" id="ARBA00022970"/>
    </source>
</evidence>
<keyword evidence="2 7" id="KW-0812">Transmembrane</keyword>
<dbReference type="Pfam" id="PF01490">
    <property type="entry name" value="Aa_trans"/>
    <property type="match status" value="1"/>
</dbReference>
<dbReference type="InterPro" id="IPR013057">
    <property type="entry name" value="AA_transpt_TM"/>
</dbReference>
<proteinExistence type="predicted"/>
<reference evidence="9 10" key="1">
    <citation type="journal article" date="2017" name="Nat. Commun.">
        <title>Genome assembly with in vitro proximity ligation data and whole-genome triplication in lettuce.</title>
        <authorList>
            <person name="Reyes-Chin-Wo S."/>
            <person name="Wang Z."/>
            <person name="Yang X."/>
            <person name="Kozik A."/>
            <person name="Arikit S."/>
            <person name="Song C."/>
            <person name="Xia L."/>
            <person name="Froenicke L."/>
            <person name="Lavelle D.O."/>
            <person name="Truco M.J."/>
            <person name="Xia R."/>
            <person name="Zhu S."/>
            <person name="Xu C."/>
            <person name="Xu H."/>
            <person name="Xu X."/>
            <person name="Cox K."/>
            <person name="Korf I."/>
            <person name="Meyers B.C."/>
            <person name="Michelmore R.W."/>
        </authorList>
    </citation>
    <scope>NUCLEOTIDE SEQUENCE [LARGE SCALE GENOMIC DNA]</scope>
    <source>
        <strain evidence="10">cv. Salinas</strain>
        <tissue evidence="9">Seedlings</tissue>
    </source>
</reference>
<evidence type="ECO:0000256" key="2">
    <source>
        <dbReference type="ARBA" id="ARBA00022692"/>
    </source>
</evidence>
<keyword evidence="10" id="KW-1185">Reference proteome</keyword>
<dbReference type="GO" id="GO:0003333">
    <property type="term" value="P:amino acid transmembrane transport"/>
    <property type="evidence" value="ECO:0000318"/>
    <property type="project" value="GO_Central"/>
</dbReference>
<keyword evidence="3" id="KW-0029">Amino-acid transport</keyword>
<accession>A0A9R1UHM0</accession>